<name>A0A0C3E4H0_9AGAM</name>
<dbReference type="EMBL" id="KN822035">
    <property type="protein sequence ID" value="KIM63359.1"/>
    <property type="molecule type" value="Genomic_DNA"/>
</dbReference>
<evidence type="ECO:0000313" key="2">
    <source>
        <dbReference type="Proteomes" id="UP000053989"/>
    </source>
</evidence>
<dbReference type="OrthoDB" id="5122891at2759"/>
<reference evidence="1 2" key="1">
    <citation type="submission" date="2014-04" db="EMBL/GenBank/DDBJ databases">
        <authorList>
            <consortium name="DOE Joint Genome Institute"/>
            <person name="Kuo A."/>
            <person name="Kohler A."/>
            <person name="Nagy L.G."/>
            <person name="Floudas D."/>
            <person name="Copeland A."/>
            <person name="Barry K.W."/>
            <person name="Cichocki N."/>
            <person name="Veneault-Fourrey C."/>
            <person name="LaButti K."/>
            <person name="Lindquist E.A."/>
            <person name="Lipzen A."/>
            <person name="Lundell T."/>
            <person name="Morin E."/>
            <person name="Murat C."/>
            <person name="Sun H."/>
            <person name="Tunlid A."/>
            <person name="Henrissat B."/>
            <person name="Grigoriev I.V."/>
            <person name="Hibbett D.S."/>
            <person name="Martin F."/>
            <person name="Nordberg H.P."/>
            <person name="Cantor M.N."/>
            <person name="Hua S.X."/>
        </authorList>
    </citation>
    <scope>NUCLEOTIDE SEQUENCE [LARGE SCALE GENOMIC DNA]</scope>
    <source>
        <strain evidence="1 2">Foug A</strain>
    </source>
</reference>
<gene>
    <name evidence="1" type="ORF">SCLCIDRAFT_754726</name>
</gene>
<proteinExistence type="predicted"/>
<organism evidence="1 2">
    <name type="scientific">Scleroderma citrinum Foug A</name>
    <dbReference type="NCBI Taxonomy" id="1036808"/>
    <lineage>
        <taxon>Eukaryota</taxon>
        <taxon>Fungi</taxon>
        <taxon>Dikarya</taxon>
        <taxon>Basidiomycota</taxon>
        <taxon>Agaricomycotina</taxon>
        <taxon>Agaricomycetes</taxon>
        <taxon>Agaricomycetidae</taxon>
        <taxon>Boletales</taxon>
        <taxon>Sclerodermatineae</taxon>
        <taxon>Sclerodermataceae</taxon>
        <taxon>Scleroderma</taxon>
    </lineage>
</organism>
<sequence>MKFSYAPKDLGDFGHFTDSGDFCCEGNLFTDRRSLSLKTNITPMQHKISERAEHQRESGVDRAYHYPGGFTELYKPLGRSLPNISS</sequence>
<keyword evidence="2" id="KW-1185">Reference proteome</keyword>
<protein>
    <submittedName>
        <fullName evidence="1">Uncharacterized protein</fullName>
    </submittedName>
</protein>
<reference evidence="2" key="2">
    <citation type="submission" date="2015-01" db="EMBL/GenBank/DDBJ databases">
        <title>Evolutionary Origins and Diversification of the Mycorrhizal Mutualists.</title>
        <authorList>
            <consortium name="DOE Joint Genome Institute"/>
            <consortium name="Mycorrhizal Genomics Consortium"/>
            <person name="Kohler A."/>
            <person name="Kuo A."/>
            <person name="Nagy L.G."/>
            <person name="Floudas D."/>
            <person name="Copeland A."/>
            <person name="Barry K.W."/>
            <person name="Cichocki N."/>
            <person name="Veneault-Fourrey C."/>
            <person name="LaButti K."/>
            <person name="Lindquist E.A."/>
            <person name="Lipzen A."/>
            <person name="Lundell T."/>
            <person name="Morin E."/>
            <person name="Murat C."/>
            <person name="Riley R."/>
            <person name="Ohm R."/>
            <person name="Sun H."/>
            <person name="Tunlid A."/>
            <person name="Henrissat B."/>
            <person name="Grigoriev I.V."/>
            <person name="Hibbett D.S."/>
            <person name="Martin F."/>
        </authorList>
    </citation>
    <scope>NUCLEOTIDE SEQUENCE [LARGE SCALE GENOMIC DNA]</scope>
    <source>
        <strain evidence="2">Foug A</strain>
    </source>
</reference>
<accession>A0A0C3E4H0</accession>
<dbReference type="InParanoid" id="A0A0C3E4H0"/>
<dbReference type="AlphaFoldDB" id="A0A0C3E4H0"/>
<dbReference type="Proteomes" id="UP000053989">
    <property type="component" value="Unassembled WGS sequence"/>
</dbReference>
<dbReference type="HOGENOM" id="CLU_2672533_0_0_1"/>
<evidence type="ECO:0000313" key="1">
    <source>
        <dbReference type="EMBL" id="KIM63359.1"/>
    </source>
</evidence>